<dbReference type="InterPro" id="IPR006311">
    <property type="entry name" value="TAT_signal"/>
</dbReference>
<evidence type="ECO:0000259" key="1">
    <source>
        <dbReference type="PROSITE" id="PS50835"/>
    </source>
</evidence>
<evidence type="ECO:0000313" key="2">
    <source>
        <dbReference type="EMBL" id="MFL0205808.1"/>
    </source>
</evidence>
<dbReference type="InterPro" id="IPR037165">
    <property type="entry name" value="AldOxase/xan_DH_Mopterin-bd_sf"/>
</dbReference>
<proteinExistence type="predicted"/>
<dbReference type="Proteomes" id="UP001623559">
    <property type="component" value="Unassembled WGS sequence"/>
</dbReference>
<evidence type="ECO:0000313" key="3">
    <source>
        <dbReference type="Proteomes" id="UP001623559"/>
    </source>
</evidence>
<dbReference type="InterPro" id="IPR008274">
    <property type="entry name" value="AldOxase/xan_DH_MoCoBD1"/>
</dbReference>
<dbReference type="InterPro" id="IPR007110">
    <property type="entry name" value="Ig-like_dom"/>
</dbReference>
<comment type="caution">
    <text evidence="2">The sequence shown here is derived from an EMBL/GenBank/DDBJ whole genome shotgun (WGS) entry which is preliminary data.</text>
</comment>
<accession>A0ABW8SXT2</accession>
<organism evidence="2 3">
    <name type="scientific">Aquirufa novilacunae</name>
    <dbReference type="NCBI Taxonomy" id="3139305"/>
    <lineage>
        <taxon>Bacteria</taxon>
        <taxon>Pseudomonadati</taxon>
        <taxon>Bacteroidota</taxon>
        <taxon>Cytophagia</taxon>
        <taxon>Cytophagales</taxon>
        <taxon>Flectobacillaceae</taxon>
        <taxon>Aquirufa</taxon>
    </lineage>
</organism>
<dbReference type="PROSITE" id="PS51318">
    <property type="entry name" value="TAT"/>
    <property type="match status" value="1"/>
</dbReference>
<dbReference type="Pfam" id="PF02738">
    <property type="entry name" value="MoCoBD_1"/>
    <property type="match status" value="1"/>
</dbReference>
<dbReference type="SUPFAM" id="SSF56003">
    <property type="entry name" value="Molybdenum cofactor-binding domain"/>
    <property type="match status" value="2"/>
</dbReference>
<dbReference type="SUPFAM" id="SSF54665">
    <property type="entry name" value="CO dehydrogenase molybdoprotein N-domain-like"/>
    <property type="match status" value="1"/>
</dbReference>
<dbReference type="PROSITE" id="PS50835">
    <property type="entry name" value="IG_LIKE"/>
    <property type="match status" value="1"/>
</dbReference>
<dbReference type="InterPro" id="IPR052516">
    <property type="entry name" value="N-heterocyclic_Hydroxylase"/>
</dbReference>
<protein>
    <submittedName>
        <fullName evidence="2">Molybdopterin cofactor-binding domain-containing protein</fullName>
    </submittedName>
</protein>
<dbReference type="EMBL" id="JBEWZG010000001">
    <property type="protein sequence ID" value="MFL0205808.1"/>
    <property type="molecule type" value="Genomic_DNA"/>
</dbReference>
<sequence>MKTSRRDFLQKTALFTGVFTLGFDWFSADASAMEVVGSAGRFNAFLSIDSLGKVILYSPNPEIGQGIKTAFPVVVAEELDVDWAQVQVEQANLDTKLFERQLTGGSGALKHSWERLRKAGATVRKMMMQAAADRWKVDVSTCKTAKGVVLGPAGQKATYGSLAEAAAKLPVPTEVTFKDRKDYKIIGSRVKGVDNKNVITGKPLFGIDIRKPGMVFAQIVRPPFGATLKSFSADDVKKMPGIIDVVSFKNKVAIVGENTYAILQARASLRCDYGSDAPLESTETHQKWFDDGMKSDKAQVMRKDGDFTAAIATATKVIEATYECPFISHSPMEPMNFFADVKPDSVLLAGPTQVPQPAQKAVSDLLKIPSDKIQVEISKMGGGFGRRLSNDFVLEAAELSSIIKKPVLVMWTREDDMTGGTYRPAVRYHFKAGIDASGNIVAFYLRGVGLNAGNSTRQDNFPVGAIENVLIESIDQKSAVTTGPWRAPITNFLGFAEQAFLDEVAEAAGKDPIQMRLALLERVKTKPVGKITYEPARFEEVIKQVAEKSQWKKKPGVHQGFSVYYSHLSYVAQVAEVKVENGKPKVTKVTAVTDCGEVVNLSGAENQVKGAIIDGMGHAMFAKLNFQAGVASPNNFNTYRMIRGNEVPVIDAHFVNNGIAPTGLGEPALPPTGGSIANAIYAATKKRHYKQPFS</sequence>
<reference evidence="2 3" key="1">
    <citation type="submission" date="2024-07" db="EMBL/GenBank/DDBJ databases">
        <authorList>
            <person name="Pitt A."/>
            <person name="Hahn M.W."/>
        </authorList>
    </citation>
    <scope>NUCLEOTIDE SEQUENCE [LARGE SCALE GENOMIC DNA]</scope>
    <source>
        <strain evidence="2 3">2-AUSEE-184A6</strain>
    </source>
</reference>
<dbReference type="InterPro" id="IPR000674">
    <property type="entry name" value="Ald_Oxase/Xan_DH_a/b"/>
</dbReference>
<dbReference type="PIRSF" id="PIRSF036389">
    <property type="entry name" value="IOR_B"/>
    <property type="match status" value="1"/>
</dbReference>
<gene>
    <name evidence="2" type="ORF">V7S74_03555</name>
</gene>
<name>A0ABW8SXT2_9BACT</name>
<dbReference type="Pfam" id="PF20256">
    <property type="entry name" value="MoCoBD_2"/>
    <property type="match status" value="2"/>
</dbReference>
<dbReference type="PANTHER" id="PTHR47495:SF1">
    <property type="entry name" value="BLL3820 PROTEIN"/>
    <property type="match status" value="1"/>
</dbReference>
<dbReference type="RefSeq" id="WP_406777387.1">
    <property type="nucleotide sequence ID" value="NZ_JBEWZG010000001.1"/>
</dbReference>
<dbReference type="InterPro" id="IPR036856">
    <property type="entry name" value="Ald_Oxase/Xan_DH_a/b_sf"/>
</dbReference>
<dbReference type="Gene3D" id="3.90.1170.50">
    <property type="entry name" value="Aldehyde oxidase/xanthine dehydrogenase, a/b hammerhead"/>
    <property type="match status" value="1"/>
</dbReference>
<feature type="domain" description="Ig-like" evidence="1">
    <location>
        <begin position="240"/>
        <end position="324"/>
    </location>
</feature>
<dbReference type="Gene3D" id="3.30.365.10">
    <property type="entry name" value="Aldehyde oxidase/xanthine dehydrogenase, molybdopterin binding domain"/>
    <property type="match status" value="4"/>
</dbReference>
<dbReference type="PANTHER" id="PTHR47495">
    <property type="entry name" value="ALDEHYDE DEHYDROGENASE"/>
    <property type="match status" value="1"/>
</dbReference>
<dbReference type="InterPro" id="IPR012368">
    <property type="entry name" value="OxRdtase_Mopterin-bd_su_IorB"/>
</dbReference>
<dbReference type="InterPro" id="IPR046867">
    <property type="entry name" value="AldOxase/xan_DH_MoCoBD2"/>
</dbReference>
<dbReference type="SMART" id="SM01008">
    <property type="entry name" value="Ald_Xan_dh_C"/>
    <property type="match status" value="1"/>
</dbReference>